<comment type="caution">
    <text evidence="1">The sequence shown here is derived from an EMBL/GenBank/DDBJ whole genome shotgun (WGS) entry which is preliminary data.</text>
</comment>
<evidence type="ECO:0000313" key="2">
    <source>
        <dbReference type="Proteomes" id="UP000616779"/>
    </source>
</evidence>
<dbReference type="Proteomes" id="UP000616779">
    <property type="component" value="Unassembled WGS sequence"/>
</dbReference>
<sequence>MIAIGIRVSPQTIYYSILEQQDDGTIEIKTVDTIIVPKAMDVPKRLTYIRTTLISIIAEYKVKKAGIRIFEGSSMNISTDRIYIEGVVQELFANSSVEKYFLGTKGTLAKLLEVKVTDITKWIDEKGQSEDLEIEGWETMKTESRESSLTAYAAINS</sequence>
<dbReference type="RefSeq" id="WP_171643818.1">
    <property type="nucleotide sequence ID" value="NZ_WHOA01000095.1"/>
</dbReference>
<proteinExistence type="predicted"/>
<organism evidence="1 2">
    <name type="scientific">Paenibacillus phytorum</name>
    <dbReference type="NCBI Taxonomy" id="2654977"/>
    <lineage>
        <taxon>Bacteria</taxon>
        <taxon>Bacillati</taxon>
        <taxon>Bacillota</taxon>
        <taxon>Bacilli</taxon>
        <taxon>Bacillales</taxon>
        <taxon>Paenibacillaceae</taxon>
        <taxon>Paenibacillus</taxon>
    </lineage>
</organism>
<protein>
    <submittedName>
        <fullName evidence="1">Uncharacterized protein</fullName>
    </submittedName>
</protein>
<reference evidence="1 2" key="1">
    <citation type="submission" date="2019-10" db="EMBL/GenBank/DDBJ databases">
        <title>Description of Paenibacillus terrestris sp. nov.</title>
        <authorList>
            <person name="Carlier A."/>
            <person name="Qi S."/>
        </authorList>
    </citation>
    <scope>NUCLEOTIDE SEQUENCE [LARGE SCALE GENOMIC DNA]</scope>
    <source>
        <strain evidence="1 2">LMG 31458</strain>
    </source>
</reference>
<evidence type="ECO:0000313" key="1">
    <source>
        <dbReference type="EMBL" id="NOU72529.1"/>
    </source>
</evidence>
<accession>A0ABX1XXT5</accession>
<gene>
    <name evidence="1" type="ORF">GC098_14015</name>
</gene>
<name>A0ABX1XXT5_9BACL</name>
<dbReference type="EMBL" id="WHOA01000095">
    <property type="protein sequence ID" value="NOU72529.1"/>
    <property type="molecule type" value="Genomic_DNA"/>
</dbReference>
<keyword evidence="2" id="KW-1185">Reference proteome</keyword>